<keyword evidence="9" id="KW-1185">Reference proteome</keyword>
<dbReference type="NCBIfam" id="TIGR01947">
    <property type="entry name" value="rnfG"/>
    <property type="match status" value="1"/>
</dbReference>
<keyword evidence="6" id="KW-1003">Cell membrane</keyword>
<reference evidence="8" key="1">
    <citation type="journal article" date="2018" name="Int. J. Syst. Evol. Microbiol.">
        <title>Neptunicella marina gen. nov., sp. nov., isolated from surface seawater.</title>
        <authorList>
            <person name="Liu X."/>
            <person name="Lai Q."/>
            <person name="Du Y."/>
            <person name="Zhang X."/>
            <person name="Liu Z."/>
            <person name="Sun F."/>
            <person name="Shao Z."/>
        </authorList>
    </citation>
    <scope>NUCLEOTIDE SEQUENCE</scope>
    <source>
        <strain evidence="8">S27-2</strain>
    </source>
</reference>
<comment type="caution">
    <text evidence="8">The sequence shown here is derived from an EMBL/GenBank/DDBJ whole genome shotgun (WGS) entry which is preliminary data.</text>
</comment>
<reference evidence="8" key="2">
    <citation type="submission" date="2020-08" db="EMBL/GenBank/DDBJ databases">
        <authorList>
            <person name="Lai Q."/>
        </authorList>
    </citation>
    <scope>NUCLEOTIDE SEQUENCE</scope>
    <source>
        <strain evidence="8">S27-2</strain>
    </source>
</reference>
<dbReference type="GO" id="GO:0022900">
    <property type="term" value="P:electron transport chain"/>
    <property type="evidence" value="ECO:0007669"/>
    <property type="project" value="UniProtKB-UniRule"/>
</dbReference>
<evidence type="ECO:0000256" key="6">
    <source>
        <dbReference type="HAMAP-Rule" id="MF_00479"/>
    </source>
</evidence>
<dbReference type="AlphaFoldDB" id="A0A8J6IUY2"/>
<dbReference type="Pfam" id="PF04205">
    <property type="entry name" value="FMN_bind"/>
    <property type="match status" value="1"/>
</dbReference>
<dbReference type="InterPro" id="IPR010209">
    <property type="entry name" value="Ion_transpt_RnfG/RsxG"/>
</dbReference>
<dbReference type="Proteomes" id="UP000601768">
    <property type="component" value="Unassembled WGS sequence"/>
</dbReference>
<accession>A0A8J6IUY2</accession>
<keyword evidence="2 6" id="KW-0597">Phosphoprotein</keyword>
<keyword evidence="6" id="KW-1133">Transmembrane helix</keyword>
<sequence length="209" mass="22737">MKNISKNGLILAGFALVSTALISITQIVTAPVIKQQQNQQLRGILDAILSPKLYDNDLLHDCIVVNNNQDLGPGSHTIYRASKQGQPVAVAIESVAPDGYNGRIELVVSIIGEHQVGGVRVLNHQETPGLGDKIDLRVSDWILGFHDKKYEKGLEQQWAVKKDGGQFDQFTGATITPRAVVKAVRNTVQYYQQHQAEIIAASNQCGSAS</sequence>
<keyword evidence="4 6" id="KW-0288">FMN</keyword>
<organism evidence="8 9">
    <name type="scientific">Neptunicella marina</name>
    <dbReference type="NCBI Taxonomy" id="2125989"/>
    <lineage>
        <taxon>Bacteria</taxon>
        <taxon>Pseudomonadati</taxon>
        <taxon>Pseudomonadota</taxon>
        <taxon>Gammaproteobacteria</taxon>
        <taxon>Alteromonadales</taxon>
        <taxon>Alteromonadaceae</taxon>
        <taxon>Neptunicella</taxon>
    </lineage>
</organism>
<dbReference type="GO" id="GO:0010181">
    <property type="term" value="F:FMN binding"/>
    <property type="evidence" value="ECO:0007669"/>
    <property type="project" value="InterPro"/>
</dbReference>
<comment type="cofactor">
    <cofactor evidence="6">
        <name>FMN</name>
        <dbReference type="ChEBI" id="CHEBI:58210"/>
    </cofactor>
</comment>
<evidence type="ECO:0000256" key="3">
    <source>
        <dbReference type="ARBA" id="ARBA00022630"/>
    </source>
</evidence>
<evidence type="ECO:0000313" key="9">
    <source>
        <dbReference type="Proteomes" id="UP000601768"/>
    </source>
</evidence>
<dbReference type="EC" id="7.-.-.-" evidence="6"/>
<comment type="similarity">
    <text evidence="6">Belongs to the RnfG family.</text>
</comment>
<evidence type="ECO:0000313" key="8">
    <source>
        <dbReference type="EMBL" id="MBC3766814.1"/>
    </source>
</evidence>
<keyword evidence="6" id="KW-0472">Membrane</keyword>
<name>A0A8J6IUY2_9ALTE</name>
<keyword evidence="5 6" id="KW-0249">Electron transport</keyword>
<protein>
    <recommendedName>
        <fullName evidence="6">Ion-translocating oxidoreductase complex subunit G</fullName>
        <ecNumber evidence="6">7.-.-.-</ecNumber>
    </recommendedName>
    <alternativeName>
        <fullName evidence="6">Rnf electron transport complex subunit G</fullName>
    </alternativeName>
</protein>
<dbReference type="InterPro" id="IPR007329">
    <property type="entry name" value="FMN-bd"/>
</dbReference>
<evidence type="ECO:0000259" key="7">
    <source>
        <dbReference type="SMART" id="SM00900"/>
    </source>
</evidence>
<comment type="subcellular location">
    <subcellularLocation>
        <location evidence="6">Cell inner membrane</location>
        <topology evidence="6">Single-pass membrane protein</topology>
    </subcellularLocation>
</comment>
<comment type="subunit">
    <text evidence="6">The complex is composed of six subunits: RnfA, RnfB, RnfC, RnfD, RnfE and RnfG.</text>
</comment>
<keyword evidence="6" id="KW-0812">Transmembrane</keyword>
<dbReference type="RefSeq" id="WP_186507337.1">
    <property type="nucleotide sequence ID" value="NZ_JACNEP010000010.1"/>
</dbReference>
<evidence type="ECO:0000256" key="1">
    <source>
        <dbReference type="ARBA" id="ARBA00022448"/>
    </source>
</evidence>
<dbReference type="GO" id="GO:0005886">
    <property type="term" value="C:plasma membrane"/>
    <property type="evidence" value="ECO:0007669"/>
    <property type="project" value="UniProtKB-SubCell"/>
</dbReference>
<keyword evidence="3 6" id="KW-0285">Flavoprotein</keyword>
<keyword evidence="6" id="KW-1278">Translocase</keyword>
<dbReference type="SMART" id="SM00900">
    <property type="entry name" value="FMN_bind"/>
    <property type="match status" value="1"/>
</dbReference>
<dbReference type="GO" id="GO:0009055">
    <property type="term" value="F:electron transfer activity"/>
    <property type="evidence" value="ECO:0007669"/>
    <property type="project" value="InterPro"/>
</dbReference>
<keyword evidence="6" id="KW-0997">Cell inner membrane</keyword>
<dbReference type="PANTHER" id="PTHR36118:SF1">
    <property type="entry name" value="ION-TRANSLOCATING OXIDOREDUCTASE COMPLEX SUBUNIT G"/>
    <property type="match status" value="1"/>
</dbReference>
<evidence type="ECO:0000256" key="4">
    <source>
        <dbReference type="ARBA" id="ARBA00022643"/>
    </source>
</evidence>
<dbReference type="PIRSF" id="PIRSF006091">
    <property type="entry name" value="E_trnsport_RnfG"/>
    <property type="match status" value="1"/>
</dbReference>
<proteinExistence type="inferred from homology"/>
<dbReference type="HAMAP" id="MF_00479">
    <property type="entry name" value="RsxG_RnfG"/>
    <property type="match status" value="1"/>
</dbReference>
<feature type="modified residue" description="FMN phosphoryl threonine" evidence="6">
    <location>
        <position position="174"/>
    </location>
</feature>
<comment type="function">
    <text evidence="6">Part of a membrane-bound complex that couples electron transfer with translocation of ions across the membrane.</text>
</comment>
<evidence type="ECO:0000256" key="2">
    <source>
        <dbReference type="ARBA" id="ARBA00022553"/>
    </source>
</evidence>
<dbReference type="PANTHER" id="PTHR36118">
    <property type="entry name" value="ION-TRANSLOCATING OXIDOREDUCTASE COMPLEX SUBUNIT G"/>
    <property type="match status" value="1"/>
</dbReference>
<keyword evidence="1 6" id="KW-0813">Transport</keyword>
<dbReference type="NCBIfam" id="NF002519">
    <property type="entry name" value="PRK01908.1"/>
    <property type="match status" value="1"/>
</dbReference>
<evidence type="ECO:0000256" key="5">
    <source>
        <dbReference type="ARBA" id="ARBA00022982"/>
    </source>
</evidence>
<gene>
    <name evidence="8" type="primary">rsxG</name>
    <name evidence="6" type="synonym">rnfG</name>
    <name evidence="8" type="ORF">H8B19_13085</name>
</gene>
<feature type="domain" description="FMN-binding" evidence="7">
    <location>
        <begin position="99"/>
        <end position="191"/>
    </location>
</feature>
<dbReference type="EMBL" id="JACNEP010000010">
    <property type="protein sequence ID" value="MBC3766814.1"/>
    <property type="molecule type" value="Genomic_DNA"/>
</dbReference>